<sequence>MVVFVVHVLQDGHHQRPLLISGASSIAATSNSTAKTWRCRELWRRAALLAVDSVAGFARAVALLDCFTLSSFEDDAEEDDGNGGEGEDGIARRRMSNCSTDRLAGRQVQWGISVVHALALRPTTEKKKKRNKTPAHQPTQTLSIALLAIQNWPSLRMIPSDCLAVPKSTQCLAVAIDGCSPSAIVVADDCSPSVIVMADGFSIGVTAVADDCFSGVTAIADEN</sequence>
<keyword evidence="2" id="KW-1185">Reference proteome</keyword>
<evidence type="ECO:0000313" key="2">
    <source>
        <dbReference type="Proteomes" id="UP001456524"/>
    </source>
</evidence>
<gene>
    <name evidence="1" type="ORF">IWX90DRAFT_156019</name>
</gene>
<name>A0ABR1Y0E0_9PEZI</name>
<dbReference type="EMBL" id="JBBWUH010000003">
    <property type="protein sequence ID" value="KAK8173853.1"/>
    <property type="molecule type" value="Genomic_DNA"/>
</dbReference>
<organism evidence="1 2">
    <name type="scientific">Phyllosticta citrichinensis</name>
    <dbReference type="NCBI Taxonomy" id="1130410"/>
    <lineage>
        <taxon>Eukaryota</taxon>
        <taxon>Fungi</taxon>
        <taxon>Dikarya</taxon>
        <taxon>Ascomycota</taxon>
        <taxon>Pezizomycotina</taxon>
        <taxon>Dothideomycetes</taxon>
        <taxon>Dothideomycetes incertae sedis</taxon>
        <taxon>Botryosphaeriales</taxon>
        <taxon>Phyllostictaceae</taxon>
        <taxon>Phyllosticta</taxon>
    </lineage>
</organism>
<comment type="caution">
    <text evidence="1">The sequence shown here is derived from an EMBL/GenBank/DDBJ whole genome shotgun (WGS) entry which is preliminary data.</text>
</comment>
<proteinExistence type="predicted"/>
<reference evidence="1 2" key="1">
    <citation type="journal article" date="2022" name="G3 (Bethesda)">
        <title>Enemy or ally: a genomic approach to elucidate the lifestyle of Phyllosticta citrichinaensis.</title>
        <authorList>
            <person name="Buijs V.A."/>
            <person name="Groenewald J.Z."/>
            <person name="Haridas S."/>
            <person name="LaButti K.M."/>
            <person name="Lipzen A."/>
            <person name="Martin F.M."/>
            <person name="Barry K."/>
            <person name="Grigoriev I.V."/>
            <person name="Crous P.W."/>
            <person name="Seidl M.F."/>
        </authorList>
    </citation>
    <scope>NUCLEOTIDE SEQUENCE [LARGE SCALE GENOMIC DNA]</scope>
    <source>
        <strain evidence="1 2">CBS 129764</strain>
    </source>
</reference>
<dbReference type="Proteomes" id="UP001456524">
    <property type="component" value="Unassembled WGS sequence"/>
</dbReference>
<accession>A0ABR1Y0E0</accession>
<protein>
    <submittedName>
        <fullName evidence="1">Uncharacterized protein</fullName>
    </submittedName>
</protein>
<evidence type="ECO:0000313" key="1">
    <source>
        <dbReference type="EMBL" id="KAK8173853.1"/>
    </source>
</evidence>